<feature type="region of interest" description="Disordered" evidence="1">
    <location>
        <begin position="346"/>
        <end position="397"/>
    </location>
</feature>
<name>A0A6G1LY42_ORBOL</name>
<protein>
    <submittedName>
        <fullName evidence="2">Uncharacterized protein</fullName>
    </submittedName>
</protein>
<accession>A0A6G1LY42</accession>
<sequence length="449" mass="51507">MCLRVHTTSSSPETCDCAAASHSSKASNIGAAGGVGRWHSASTSPQYRLSSEVMADFQSINLRYLTPTMLEIFDEDLILVDPEARRCTMSVLDNLVKLREDALPAYRMARRRVEQASLFLKEAFLGKGDDDENIDPPFQRAANKLKKFFISSPTKKAVKYVIEHQKHQYNARHHMMTNPIHGMVNLLERYLIIIDSGKEFLKKFEWAMEAKNNVKVILFETSFMLKQGLGVLDCHQKLLQADFTESEESYIEMLGTCQLVEKYIWFNDFYMPLMETFGQKSVSPIITLFNDLFKDLWHSETNPSGPQKLEPLGPECFLWDIDFDSTLGSIHEICRLIKIDPKKKYKTGKRRQMDGPESSLSQMQDEANLSSPEAISSKKRKKNWDSSDANPAKKKKEITLFKLDEDSEVSQSEEEIPEDIDPFRLFFRSFRSQRDAYKVEPNDINTGFA</sequence>
<evidence type="ECO:0000256" key="1">
    <source>
        <dbReference type="SAM" id="MobiDB-lite"/>
    </source>
</evidence>
<proteinExistence type="predicted"/>
<feature type="compositionally biased region" description="Polar residues" evidence="1">
    <location>
        <begin position="358"/>
        <end position="374"/>
    </location>
</feature>
<organism evidence="2 3">
    <name type="scientific">Orbilia oligospora</name>
    <name type="common">Nematode-trapping fungus</name>
    <name type="synonym">Arthrobotrys oligospora</name>
    <dbReference type="NCBI Taxonomy" id="2813651"/>
    <lineage>
        <taxon>Eukaryota</taxon>
        <taxon>Fungi</taxon>
        <taxon>Dikarya</taxon>
        <taxon>Ascomycota</taxon>
        <taxon>Pezizomycotina</taxon>
        <taxon>Orbiliomycetes</taxon>
        <taxon>Orbiliales</taxon>
        <taxon>Orbiliaceae</taxon>
        <taxon>Orbilia</taxon>
    </lineage>
</organism>
<dbReference type="EMBL" id="WIPF01000105">
    <property type="protein sequence ID" value="KAF3208720.1"/>
    <property type="molecule type" value="Genomic_DNA"/>
</dbReference>
<gene>
    <name evidence="2" type="ORF">TWF191_000580</name>
</gene>
<reference evidence="2 3" key="1">
    <citation type="submission" date="2019-06" db="EMBL/GenBank/DDBJ databases">
        <authorList>
            <person name="Palmer J.M."/>
        </authorList>
    </citation>
    <scope>NUCLEOTIDE SEQUENCE [LARGE SCALE GENOMIC DNA]</scope>
    <source>
        <strain evidence="2 3">TWF191</strain>
    </source>
</reference>
<dbReference type="Proteomes" id="UP000483672">
    <property type="component" value="Unassembled WGS sequence"/>
</dbReference>
<dbReference type="AlphaFoldDB" id="A0A6G1LY42"/>
<comment type="caution">
    <text evidence="2">The sequence shown here is derived from an EMBL/GenBank/DDBJ whole genome shotgun (WGS) entry which is preliminary data.</text>
</comment>
<evidence type="ECO:0000313" key="3">
    <source>
        <dbReference type="Proteomes" id="UP000483672"/>
    </source>
</evidence>
<evidence type="ECO:0000313" key="2">
    <source>
        <dbReference type="EMBL" id="KAF3208720.1"/>
    </source>
</evidence>